<dbReference type="Pfam" id="PF13692">
    <property type="entry name" value="Glyco_trans_1_4"/>
    <property type="match status" value="1"/>
</dbReference>
<reference evidence="1 2" key="1">
    <citation type="journal article" date="2024" name="Chem. Sci.">
        <title>Discovery of megapolipeptins by genome mining of a Burkholderiales bacteria collection.</title>
        <authorList>
            <person name="Paulo B.S."/>
            <person name="Recchia M.J.J."/>
            <person name="Lee S."/>
            <person name="Fergusson C.H."/>
            <person name="Romanowski S.B."/>
            <person name="Hernandez A."/>
            <person name="Krull N."/>
            <person name="Liu D.Y."/>
            <person name="Cavanagh H."/>
            <person name="Bos A."/>
            <person name="Gray C.A."/>
            <person name="Murphy B.T."/>
            <person name="Linington R.G."/>
            <person name="Eustaquio A.S."/>
        </authorList>
    </citation>
    <scope>NUCLEOTIDE SEQUENCE [LARGE SCALE GENOMIC DNA]</scope>
    <source>
        <strain evidence="1 2">RL21-008-BIB-A</strain>
    </source>
</reference>
<dbReference type="Gene3D" id="3.40.50.2000">
    <property type="entry name" value="Glycogen Phosphorylase B"/>
    <property type="match status" value="2"/>
</dbReference>
<accession>A0ABW9A7F8</accession>
<dbReference type="SUPFAM" id="SSF53756">
    <property type="entry name" value="UDP-Glycosyltransferase/glycogen phosphorylase"/>
    <property type="match status" value="1"/>
</dbReference>
<dbReference type="InterPro" id="IPR017521">
    <property type="entry name" value="Sugar_tfrase_PEP-CTERM_Stp1"/>
</dbReference>
<gene>
    <name evidence="1" type="ORF">PQR62_05020</name>
</gene>
<dbReference type="CDD" id="cd03801">
    <property type="entry name" value="GT4_PimA-like"/>
    <property type="match status" value="1"/>
</dbReference>
<name>A0ABW9A7F8_9BURK</name>
<dbReference type="PANTHER" id="PTHR12526">
    <property type="entry name" value="GLYCOSYLTRANSFERASE"/>
    <property type="match status" value="1"/>
</dbReference>
<dbReference type="RefSeq" id="WP_408155418.1">
    <property type="nucleotide sequence ID" value="NZ_JAQQFM010000002.1"/>
</dbReference>
<protein>
    <submittedName>
        <fullName evidence="1">TIGR03087 family PEP-CTERM/XrtA system glycosyltransferase</fullName>
    </submittedName>
</protein>
<dbReference type="PANTHER" id="PTHR12526:SF600">
    <property type="entry name" value="GLYCOSYL TRANSFERASE GROUP 1"/>
    <property type="match status" value="1"/>
</dbReference>
<dbReference type="Proteomes" id="UP001629246">
    <property type="component" value="Unassembled WGS sequence"/>
</dbReference>
<dbReference type="NCBIfam" id="TIGR03087">
    <property type="entry name" value="stp1"/>
    <property type="match status" value="1"/>
</dbReference>
<proteinExistence type="predicted"/>
<organism evidence="1 2">
    <name type="scientific">Herbaspirillum lusitanum</name>
    <dbReference type="NCBI Taxonomy" id="213312"/>
    <lineage>
        <taxon>Bacteria</taxon>
        <taxon>Pseudomonadati</taxon>
        <taxon>Pseudomonadota</taxon>
        <taxon>Betaproteobacteria</taxon>
        <taxon>Burkholderiales</taxon>
        <taxon>Oxalobacteraceae</taxon>
        <taxon>Herbaspirillum</taxon>
    </lineage>
</organism>
<dbReference type="EMBL" id="JAQQFM010000002">
    <property type="protein sequence ID" value="MFL9923612.1"/>
    <property type="molecule type" value="Genomic_DNA"/>
</dbReference>
<evidence type="ECO:0000313" key="1">
    <source>
        <dbReference type="EMBL" id="MFL9923612.1"/>
    </source>
</evidence>
<evidence type="ECO:0000313" key="2">
    <source>
        <dbReference type="Proteomes" id="UP001629246"/>
    </source>
</evidence>
<comment type="caution">
    <text evidence="1">The sequence shown here is derived from an EMBL/GenBank/DDBJ whole genome shotgun (WGS) entry which is preliminary data.</text>
</comment>
<keyword evidence="2" id="KW-1185">Reference proteome</keyword>
<sequence length="428" mass="48043">MEHLLFLVHRIPYPPNKGDKIRSYHLLKHLAQRYHVHLGTFVDDPDDWQYVDTVKALCRSTHFAALSSRSARLRSLPALASNRALSLDYYRNAGLKKWVDELLAATPASPQSPITRVLVFSSAMAQYAQDERLQRRLIDFVDIDSDKWQQYSEKKSWPMNWVYRREARCLLQYERQIADRFDVSLFVSRAEAELFRRLAPASAHKTGFFNNGVDIDYFSPAHVFDNPYPSATAADGPVMVFTGAMDYWPNIDAVQWFARDILPQIRARQGHADARFYIVGSRPAPQVLALAALPGVHVTGTVPDVRPYLAHARCAVAPLRVARGIQNKVLEAMAMQMAVLVSPQALEGIDARPGTDLVLADDAAEFADAACALLADQDQLKQLGACARRKIESSYGWDAQLAVLDQLLESRQPLNFAMNESPQCAPTH</sequence>